<dbReference type="SUPFAM" id="SSF52172">
    <property type="entry name" value="CheY-like"/>
    <property type="match status" value="1"/>
</dbReference>
<reference evidence="1" key="1">
    <citation type="submission" date="2022-05" db="EMBL/GenBank/DDBJ databases">
        <title>Using nanopore sequencing to obtain complete genomes from saliva samples.</title>
        <authorList>
            <person name="Baker J.L."/>
        </authorList>
    </citation>
    <scope>NUCLEOTIDE SEQUENCE</scope>
    <source>
        <strain evidence="1">JCVI-JB-Ag32</strain>
    </source>
</reference>
<dbReference type="AlphaFoldDB" id="A0A2N6V5F8"/>
<dbReference type="InterPro" id="IPR036388">
    <property type="entry name" value="WH-like_DNA-bd_sf"/>
</dbReference>
<accession>A0A2N6V5F8</accession>
<dbReference type="PANTHER" id="PTHR45566:SF1">
    <property type="entry name" value="HTH-TYPE TRANSCRIPTIONAL REGULATOR YHJB-RELATED"/>
    <property type="match status" value="1"/>
</dbReference>
<dbReference type="InterPro" id="IPR011006">
    <property type="entry name" value="CheY-like_superfamily"/>
</dbReference>
<dbReference type="PANTHER" id="PTHR45566">
    <property type="entry name" value="HTH-TYPE TRANSCRIPTIONAL REGULATOR YHJB-RELATED"/>
    <property type="match status" value="1"/>
</dbReference>
<organism evidence="1 2">
    <name type="scientific">Actinomyces graevenitzii</name>
    <dbReference type="NCBI Taxonomy" id="55565"/>
    <lineage>
        <taxon>Bacteria</taxon>
        <taxon>Bacillati</taxon>
        <taxon>Actinomycetota</taxon>
        <taxon>Actinomycetes</taxon>
        <taxon>Actinomycetales</taxon>
        <taxon>Actinomycetaceae</taxon>
        <taxon>Actinomyces</taxon>
    </lineage>
</organism>
<dbReference type="Gene3D" id="3.40.50.2300">
    <property type="match status" value="1"/>
</dbReference>
<dbReference type="GO" id="GO:0006355">
    <property type="term" value="P:regulation of DNA-templated transcription"/>
    <property type="evidence" value="ECO:0007669"/>
    <property type="project" value="InterPro"/>
</dbReference>
<dbReference type="KEGG" id="agh:M3I41_01575"/>
<dbReference type="EMBL" id="CP097095">
    <property type="protein sequence ID" value="UQF79993.1"/>
    <property type="molecule type" value="Genomic_DNA"/>
</dbReference>
<dbReference type="Proteomes" id="UP000830236">
    <property type="component" value="Chromosome"/>
</dbReference>
<evidence type="ECO:0000313" key="1">
    <source>
        <dbReference type="EMBL" id="UQF79993.1"/>
    </source>
</evidence>
<proteinExistence type="predicted"/>
<gene>
    <name evidence="1" type="ORF">M3I41_01575</name>
</gene>
<evidence type="ECO:0000313" key="2">
    <source>
        <dbReference type="Proteomes" id="UP000830236"/>
    </source>
</evidence>
<protein>
    <submittedName>
        <fullName evidence="1">Response regulator transcription factor</fullName>
    </submittedName>
</protein>
<dbReference type="GO" id="GO:0003677">
    <property type="term" value="F:DNA binding"/>
    <property type="evidence" value="ECO:0007669"/>
    <property type="project" value="InterPro"/>
</dbReference>
<dbReference type="InterPro" id="IPR051015">
    <property type="entry name" value="EvgA-like"/>
</dbReference>
<name>A0A2N6V5F8_9ACTO</name>
<sequence>MANLYVPSRQSERYSIAIIGDCEVLRLGLYAALAKVAQTNQIIYLNDIAQLGLNQRRINVAVVDLDAQRTNKVIEQVEQLAKAKVPVVAYQSSEQPYLLRSVCELGVQAVLTRCVSGSELRRAVLEVATGRRLSPVSWVQVRPYIDYVITDNLQGRRRDVLLSYAQGHTAKETSNALGLTVATVNRYTSLGRQTCANNGMEETSRPALLTQAQREGLLC</sequence>
<dbReference type="InterPro" id="IPR016032">
    <property type="entry name" value="Sig_transdc_resp-reg_C-effctor"/>
</dbReference>
<dbReference type="Gene3D" id="1.10.10.10">
    <property type="entry name" value="Winged helix-like DNA-binding domain superfamily/Winged helix DNA-binding domain"/>
    <property type="match status" value="1"/>
</dbReference>
<dbReference type="SUPFAM" id="SSF46894">
    <property type="entry name" value="C-terminal effector domain of the bipartite response regulators"/>
    <property type="match status" value="1"/>
</dbReference>